<dbReference type="InterPro" id="IPR036291">
    <property type="entry name" value="NAD(P)-bd_dom_sf"/>
</dbReference>
<evidence type="ECO:0000313" key="3">
    <source>
        <dbReference type="EMBL" id="CAK9040800.1"/>
    </source>
</evidence>
<proteinExistence type="inferred from homology"/>
<gene>
    <name evidence="3" type="ORF">SCF082_LOCUS23665</name>
</gene>
<evidence type="ECO:0000313" key="4">
    <source>
        <dbReference type="Proteomes" id="UP001642464"/>
    </source>
</evidence>
<keyword evidence="2" id="KW-0560">Oxidoreductase</keyword>
<comment type="caution">
    <text evidence="3">The sequence shown here is derived from an EMBL/GenBank/DDBJ whole genome shotgun (WGS) entry which is preliminary data.</text>
</comment>
<accession>A0ABP0LNS3</accession>
<organism evidence="3 4">
    <name type="scientific">Durusdinium trenchii</name>
    <dbReference type="NCBI Taxonomy" id="1381693"/>
    <lineage>
        <taxon>Eukaryota</taxon>
        <taxon>Sar</taxon>
        <taxon>Alveolata</taxon>
        <taxon>Dinophyceae</taxon>
        <taxon>Suessiales</taxon>
        <taxon>Symbiodiniaceae</taxon>
        <taxon>Durusdinium</taxon>
    </lineage>
</organism>
<dbReference type="PANTHER" id="PTHR24320:SF152">
    <property type="entry name" value="SHORT-CHAIN DEHYDROGENASE_REDUCTASE FAMILY PROTEIN"/>
    <property type="match status" value="1"/>
</dbReference>
<name>A0ABP0LNS3_9DINO</name>
<reference evidence="3 4" key="1">
    <citation type="submission" date="2024-02" db="EMBL/GenBank/DDBJ databases">
        <authorList>
            <person name="Chen Y."/>
            <person name="Shah S."/>
            <person name="Dougan E. K."/>
            <person name="Thang M."/>
            <person name="Chan C."/>
        </authorList>
    </citation>
    <scope>NUCLEOTIDE SEQUENCE [LARGE SCALE GENOMIC DNA]</scope>
</reference>
<keyword evidence="4" id="KW-1185">Reference proteome</keyword>
<evidence type="ECO:0000256" key="1">
    <source>
        <dbReference type="ARBA" id="ARBA00006484"/>
    </source>
</evidence>
<dbReference type="SUPFAM" id="SSF51735">
    <property type="entry name" value="NAD(P)-binding Rossmann-fold domains"/>
    <property type="match status" value="1"/>
</dbReference>
<dbReference type="Proteomes" id="UP001642464">
    <property type="component" value="Unassembled WGS sequence"/>
</dbReference>
<dbReference type="Gene3D" id="3.40.50.720">
    <property type="entry name" value="NAD(P)-binding Rossmann-like Domain"/>
    <property type="match status" value="1"/>
</dbReference>
<comment type="similarity">
    <text evidence="1">Belongs to the short-chain dehydrogenases/reductases (SDR) family.</text>
</comment>
<dbReference type="PANTHER" id="PTHR24320">
    <property type="entry name" value="RETINOL DEHYDROGENASE"/>
    <property type="match status" value="1"/>
</dbReference>
<evidence type="ECO:0000256" key="2">
    <source>
        <dbReference type="ARBA" id="ARBA00023002"/>
    </source>
</evidence>
<protein>
    <submittedName>
        <fullName evidence="3">Retinol dehydrogenase 14 (Alcohol dehydrogenase PAN2)</fullName>
    </submittedName>
</protein>
<feature type="non-terminal residue" evidence="3">
    <location>
        <position position="1"/>
    </location>
</feature>
<sequence>GLPKGVPVTRKEVDLLKQADTFDSAEIYATGKLSNILFARELDRRLHAKGVTANAVHPGLVSTNFLTNSYSSGEVKSAMEPLFRFLRYVMSNQIGHNLLYWTPDNSALSTVAAAVKPDGVHGEYIVPLFRVATHVSTAQAQDDDAAKELWDLSAKLVKEFAPKK</sequence>
<dbReference type="EMBL" id="CAXAMM010017282">
    <property type="protein sequence ID" value="CAK9040800.1"/>
    <property type="molecule type" value="Genomic_DNA"/>
</dbReference>